<evidence type="ECO:0000313" key="9">
    <source>
        <dbReference type="EMBL" id="CAF9937245.1"/>
    </source>
</evidence>
<comment type="subcellular location">
    <subcellularLocation>
        <location evidence="1">Membrane</location>
        <topology evidence="1">Multi-pass membrane protein</topology>
    </subcellularLocation>
</comment>
<evidence type="ECO:0000256" key="6">
    <source>
        <dbReference type="SAM" id="MobiDB-lite"/>
    </source>
</evidence>
<evidence type="ECO:0000256" key="2">
    <source>
        <dbReference type="ARBA" id="ARBA00022692"/>
    </source>
</evidence>
<feature type="transmembrane region" description="Helical" evidence="7">
    <location>
        <begin position="224"/>
        <end position="242"/>
    </location>
</feature>
<keyword evidence="2 7" id="KW-0812">Transmembrane</keyword>
<protein>
    <recommendedName>
        <fullName evidence="8">Rhodopsin domain-containing protein</fullName>
    </recommendedName>
</protein>
<comment type="similarity">
    <text evidence="5">Belongs to the SAT4 family.</text>
</comment>
<comment type="caution">
    <text evidence="9">The sequence shown here is derived from an EMBL/GenBank/DDBJ whole genome shotgun (WGS) entry which is preliminary data.</text>
</comment>
<sequence length="390" mass="43290">MGDGQTVNGQARVILAVSAFLSALAILAVALRFYTKTYKGARLYLDDWLILAGLAITLGVTINNIVGVAVGGIGEQEIWTNIYADDGVALFPTPKELLPDGKVMFVMQIMHTCAMPVIKASVLTFYWRIFVTPVNSSRSFRIAIWMIATYVLLWWISIFFATLFQCNPISDNWGTNPLQLPGCPNNINVMYQTAAFTNLVSDIVILTLPFFPMSKLQLPFEKKIAVLCIFMTGSVVVVAGIGRTVSYFKLRDLADYDFSFHYYWIVLWTSIEPTLGVIGACLPTLRPFFSGVSPESVIRSIRSQISLHSLRSPKGSPKNSPNATSHSGPSSDSSERFVHPVAAMDDPDAVENHITNMELEDRNRMEKAWNGKGNGIHINQDVHQRTEDMV</sequence>
<keyword evidence="3 7" id="KW-1133">Transmembrane helix</keyword>
<keyword evidence="10" id="KW-1185">Reference proteome</keyword>
<dbReference type="PANTHER" id="PTHR33048:SF134">
    <property type="entry name" value="INTEGRAL MEMBRANE PROTEIN"/>
    <property type="match status" value="1"/>
</dbReference>
<dbReference type="GO" id="GO:0016020">
    <property type="term" value="C:membrane"/>
    <property type="evidence" value="ECO:0007669"/>
    <property type="project" value="UniProtKB-SubCell"/>
</dbReference>
<feature type="transmembrane region" description="Helical" evidence="7">
    <location>
        <begin position="105"/>
        <end position="130"/>
    </location>
</feature>
<evidence type="ECO:0000259" key="8">
    <source>
        <dbReference type="Pfam" id="PF20684"/>
    </source>
</evidence>
<organism evidence="9 10">
    <name type="scientific">Alectoria fallacina</name>
    <dbReference type="NCBI Taxonomy" id="1903189"/>
    <lineage>
        <taxon>Eukaryota</taxon>
        <taxon>Fungi</taxon>
        <taxon>Dikarya</taxon>
        <taxon>Ascomycota</taxon>
        <taxon>Pezizomycotina</taxon>
        <taxon>Lecanoromycetes</taxon>
        <taxon>OSLEUM clade</taxon>
        <taxon>Lecanoromycetidae</taxon>
        <taxon>Lecanorales</taxon>
        <taxon>Lecanorineae</taxon>
        <taxon>Parmeliaceae</taxon>
        <taxon>Alectoria</taxon>
    </lineage>
</organism>
<evidence type="ECO:0000256" key="5">
    <source>
        <dbReference type="ARBA" id="ARBA00038359"/>
    </source>
</evidence>
<gene>
    <name evidence="9" type="ORF">ALECFALPRED_007151</name>
</gene>
<accession>A0A8H3G7G1</accession>
<evidence type="ECO:0000256" key="4">
    <source>
        <dbReference type="ARBA" id="ARBA00023136"/>
    </source>
</evidence>
<dbReference type="PANTHER" id="PTHR33048">
    <property type="entry name" value="PTH11-LIKE INTEGRAL MEMBRANE PROTEIN (AFU_ORTHOLOGUE AFUA_5G11245)"/>
    <property type="match status" value="1"/>
</dbReference>
<dbReference type="InterPro" id="IPR052337">
    <property type="entry name" value="SAT4-like"/>
</dbReference>
<feature type="compositionally biased region" description="Polar residues" evidence="6">
    <location>
        <begin position="317"/>
        <end position="332"/>
    </location>
</feature>
<feature type="compositionally biased region" description="Basic and acidic residues" evidence="6">
    <location>
        <begin position="380"/>
        <end position="390"/>
    </location>
</feature>
<feature type="transmembrane region" description="Helical" evidence="7">
    <location>
        <begin position="47"/>
        <end position="73"/>
    </location>
</feature>
<dbReference type="AlphaFoldDB" id="A0A8H3G7G1"/>
<evidence type="ECO:0000256" key="3">
    <source>
        <dbReference type="ARBA" id="ARBA00022989"/>
    </source>
</evidence>
<dbReference type="EMBL" id="CAJPDR010000464">
    <property type="protein sequence ID" value="CAF9937245.1"/>
    <property type="molecule type" value="Genomic_DNA"/>
</dbReference>
<feature type="region of interest" description="Disordered" evidence="6">
    <location>
        <begin position="370"/>
        <end position="390"/>
    </location>
</feature>
<feature type="domain" description="Rhodopsin" evidence="8">
    <location>
        <begin position="31"/>
        <end position="290"/>
    </location>
</feature>
<reference evidence="9" key="1">
    <citation type="submission" date="2021-03" db="EMBL/GenBank/DDBJ databases">
        <authorList>
            <person name="Tagirdzhanova G."/>
        </authorList>
    </citation>
    <scope>NUCLEOTIDE SEQUENCE</scope>
</reference>
<dbReference type="Proteomes" id="UP000664203">
    <property type="component" value="Unassembled WGS sequence"/>
</dbReference>
<dbReference type="OrthoDB" id="10017208at2759"/>
<feature type="transmembrane region" description="Helical" evidence="7">
    <location>
        <begin position="189"/>
        <end position="212"/>
    </location>
</feature>
<dbReference type="InterPro" id="IPR049326">
    <property type="entry name" value="Rhodopsin_dom_fungi"/>
</dbReference>
<evidence type="ECO:0000256" key="1">
    <source>
        <dbReference type="ARBA" id="ARBA00004141"/>
    </source>
</evidence>
<keyword evidence="4 7" id="KW-0472">Membrane</keyword>
<feature type="region of interest" description="Disordered" evidence="6">
    <location>
        <begin position="309"/>
        <end position="335"/>
    </location>
</feature>
<feature type="transmembrane region" description="Helical" evidence="7">
    <location>
        <begin position="142"/>
        <end position="164"/>
    </location>
</feature>
<dbReference type="Pfam" id="PF20684">
    <property type="entry name" value="Fung_rhodopsin"/>
    <property type="match status" value="1"/>
</dbReference>
<proteinExistence type="inferred from homology"/>
<name>A0A8H3G7G1_9LECA</name>
<feature type="transmembrane region" description="Helical" evidence="7">
    <location>
        <begin position="262"/>
        <end position="282"/>
    </location>
</feature>
<evidence type="ECO:0000256" key="7">
    <source>
        <dbReference type="SAM" id="Phobius"/>
    </source>
</evidence>
<feature type="transmembrane region" description="Helical" evidence="7">
    <location>
        <begin position="12"/>
        <end position="35"/>
    </location>
</feature>
<evidence type="ECO:0000313" key="10">
    <source>
        <dbReference type="Proteomes" id="UP000664203"/>
    </source>
</evidence>